<organism evidence="2 3">
    <name type="scientific">Paenibacillus lacisoli</name>
    <dbReference type="NCBI Taxonomy" id="3064525"/>
    <lineage>
        <taxon>Bacteria</taxon>
        <taxon>Bacillati</taxon>
        <taxon>Bacillota</taxon>
        <taxon>Bacilli</taxon>
        <taxon>Bacillales</taxon>
        <taxon>Paenibacillaceae</taxon>
        <taxon>Paenibacillus</taxon>
    </lineage>
</organism>
<feature type="signal peptide" evidence="1">
    <location>
        <begin position="1"/>
        <end position="22"/>
    </location>
</feature>
<reference evidence="2 3" key="1">
    <citation type="submission" date="2023-07" db="EMBL/GenBank/DDBJ databases">
        <title>Paenibacillus sp. JX-17 nov. isolated from soil.</title>
        <authorList>
            <person name="Wan Y."/>
            <person name="Liu B."/>
        </authorList>
    </citation>
    <scope>NUCLEOTIDE SEQUENCE [LARGE SCALE GENOMIC DNA]</scope>
    <source>
        <strain evidence="2 3">JX-17</strain>
    </source>
</reference>
<accession>A0ABT9CEZ4</accession>
<keyword evidence="3" id="KW-1185">Reference proteome</keyword>
<feature type="chain" id="PRO_5046666260" description="SH3 domain-containing protein" evidence="1">
    <location>
        <begin position="23"/>
        <end position="131"/>
    </location>
</feature>
<proteinExistence type="predicted"/>
<comment type="caution">
    <text evidence="2">The sequence shown here is derived from an EMBL/GenBank/DDBJ whole genome shotgun (WGS) entry which is preliminary data.</text>
</comment>
<dbReference type="EMBL" id="JAUQTB010000010">
    <property type="protein sequence ID" value="MDO7907845.1"/>
    <property type="molecule type" value="Genomic_DNA"/>
</dbReference>
<evidence type="ECO:0000313" key="2">
    <source>
        <dbReference type="EMBL" id="MDO7907845.1"/>
    </source>
</evidence>
<evidence type="ECO:0008006" key="4">
    <source>
        <dbReference type="Google" id="ProtNLM"/>
    </source>
</evidence>
<sequence length="131" mass="13977">MKKFVSITAAFGLMAAMATAVAADPATTTSTTTNSPSVSNVTYSDSSVTNSVYAPAVSEPIVKPDNVVNNPTIPVVLTKTTMFYSQPHGMMLGALAAQKLNTTGEEWGDPSTGERWVEVYTWKGTAWIRIQ</sequence>
<evidence type="ECO:0000256" key="1">
    <source>
        <dbReference type="SAM" id="SignalP"/>
    </source>
</evidence>
<protein>
    <recommendedName>
        <fullName evidence="4">SH3 domain-containing protein</fullName>
    </recommendedName>
</protein>
<dbReference type="Proteomes" id="UP001240171">
    <property type="component" value="Unassembled WGS sequence"/>
</dbReference>
<gene>
    <name evidence="2" type="ORF">Q5741_15645</name>
</gene>
<evidence type="ECO:0000313" key="3">
    <source>
        <dbReference type="Proteomes" id="UP001240171"/>
    </source>
</evidence>
<keyword evidence="1" id="KW-0732">Signal</keyword>
<name>A0ABT9CEZ4_9BACL</name>
<dbReference type="RefSeq" id="WP_305025064.1">
    <property type="nucleotide sequence ID" value="NZ_JAUQTB010000010.1"/>
</dbReference>